<evidence type="ECO:0000313" key="7">
    <source>
        <dbReference type="Proteomes" id="UP000613266"/>
    </source>
</evidence>
<keyword evidence="2" id="KW-0238">DNA-binding</keyword>
<keyword evidence="1" id="KW-0805">Transcription regulation</keyword>
<gene>
    <name evidence="6" type="ORF">I7X39_05165</name>
</gene>
<dbReference type="InterPro" id="IPR036390">
    <property type="entry name" value="WH_DNA-bd_sf"/>
</dbReference>
<sequence>MALVETLARDAWFARCSPALQQLLVAHGHELALGAGQLLFRRGDAEADLCCVLEGALRVGSLRADGREALLARVEPVQWFGEIALIDGQARTHDAVAEGAARVWRVPAAHLAPALDAQPQLWREVAQLACAKLRLMFEALEDIALLPLAARLAKRLLLQAQAYGSRSAQPRLRLAQEHLALMLGVSRQSVNKALGELEAQGLLRRHYGEIELLDVAALQRLAQD</sequence>
<dbReference type="PROSITE" id="PS51063">
    <property type="entry name" value="HTH_CRP_2"/>
    <property type="match status" value="1"/>
</dbReference>
<evidence type="ECO:0000259" key="4">
    <source>
        <dbReference type="PROSITE" id="PS50042"/>
    </source>
</evidence>
<protein>
    <submittedName>
        <fullName evidence="6">Crp/Fnr family transcriptional regulator</fullName>
    </submittedName>
</protein>
<dbReference type="Gene3D" id="2.60.120.10">
    <property type="entry name" value="Jelly Rolls"/>
    <property type="match status" value="1"/>
</dbReference>
<dbReference type="SUPFAM" id="SSF51206">
    <property type="entry name" value="cAMP-binding domain-like"/>
    <property type="match status" value="1"/>
</dbReference>
<keyword evidence="7" id="KW-1185">Reference proteome</keyword>
<dbReference type="GO" id="GO:0003700">
    <property type="term" value="F:DNA-binding transcription factor activity"/>
    <property type="evidence" value="ECO:0007669"/>
    <property type="project" value="TreeGrafter"/>
</dbReference>
<dbReference type="SMART" id="SM00419">
    <property type="entry name" value="HTH_CRP"/>
    <property type="match status" value="1"/>
</dbReference>
<dbReference type="InterPro" id="IPR000595">
    <property type="entry name" value="cNMP-bd_dom"/>
</dbReference>
<dbReference type="EMBL" id="JAEDAK010000003">
    <property type="protein sequence ID" value="MBH9576295.1"/>
    <property type="molecule type" value="Genomic_DNA"/>
</dbReference>
<dbReference type="GO" id="GO:0005829">
    <property type="term" value="C:cytosol"/>
    <property type="evidence" value="ECO:0007669"/>
    <property type="project" value="TreeGrafter"/>
</dbReference>
<accession>A0A931J197</accession>
<dbReference type="InterPro" id="IPR018490">
    <property type="entry name" value="cNMP-bd_dom_sf"/>
</dbReference>
<evidence type="ECO:0000256" key="3">
    <source>
        <dbReference type="ARBA" id="ARBA00023163"/>
    </source>
</evidence>
<dbReference type="PANTHER" id="PTHR24567">
    <property type="entry name" value="CRP FAMILY TRANSCRIPTIONAL REGULATORY PROTEIN"/>
    <property type="match status" value="1"/>
</dbReference>
<keyword evidence="3" id="KW-0804">Transcription</keyword>
<proteinExistence type="predicted"/>
<dbReference type="PANTHER" id="PTHR24567:SF74">
    <property type="entry name" value="HTH-TYPE TRANSCRIPTIONAL REGULATOR ARCR"/>
    <property type="match status" value="1"/>
</dbReference>
<dbReference type="SUPFAM" id="SSF46785">
    <property type="entry name" value="Winged helix' DNA-binding domain"/>
    <property type="match status" value="1"/>
</dbReference>
<dbReference type="GO" id="GO:0003677">
    <property type="term" value="F:DNA binding"/>
    <property type="evidence" value="ECO:0007669"/>
    <property type="project" value="UniProtKB-KW"/>
</dbReference>
<comment type="caution">
    <text evidence="6">The sequence shown here is derived from an EMBL/GenBank/DDBJ whole genome shotgun (WGS) entry which is preliminary data.</text>
</comment>
<dbReference type="CDD" id="cd00038">
    <property type="entry name" value="CAP_ED"/>
    <property type="match status" value="1"/>
</dbReference>
<evidence type="ECO:0000313" key="6">
    <source>
        <dbReference type="EMBL" id="MBH9576295.1"/>
    </source>
</evidence>
<name>A0A931J197_9BURK</name>
<dbReference type="InterPro" id="IPR012318">
    <property type="entry name" value="HTH_CRP"/>
</dbReference>
<dbReference type="AlphaFoldDB" id="A0A931J197"/>
<dbReference type="InterPro" id="IPR050397">
    <property type="entry name" value="Env_Response_Regulators"/>
</dbReference>
<dbReference type="Pfam" id="PF13545">
    <property type="entry name" value="HTH_Crp_2"/>
    <property type="match status" value="1"/>
</dbReference>
<dbReference type="RefSeq" id="WP_198109918.1">
    <property type="nucleotide sequence ID" value="NZ_JAEDAK010000003.1"/>
</dbReference>
<dbReference type="Gene3D" id="1.10.10.10">
    <property type="entry name" value="Winged helix-like DNA-binding domain superfamily/Winged helix DNA-binding domain"/>
    <property type="match status" value="1"/>
</dbReference>
<feature type="domain" description="HTH crp-type" evidence="5">
    <location>
        <begin position="146"/>
        <end position="216"/>
    </location>
</feature>
<dbReference type="Proteomes" id="UP000613266">
    <property type="component" value="Unassembled WGS sequence"/>
</dbReference>
<evidence type="ECO:0000259" key="5">
    <source>
        <dbReference type="PROSITE" id="PS51063"/>
    </source>
</evidence>
<dbReference type="SMART" id="SM00100">
    <property type="entry name" value="cNMP"/>
    <property type="match status" value="1"/>
</dbReference>
<reference evidence="6" key="1">
    <citation type="submission" date="2020-12" db="EMBL/GenBank/DDBJ databases">
        <title>The genome sequence of Inhella sp. 1Y17.</title>
        <authorList>
            <person name="Liu Y."/>
        </authorList>
    </citation>
    <scope>NUCLEOTIDE SEQUENCE</scope>
    <source>
        <strain evidence="6">1Y17</strain>
    </source>
</reference>
<evidence type="ECO:0000256" key="1">
    <source>
        <dbReference type="ARBA" id="ARBA00023015"/>
    </source>
</evidence>
<evidence type="ECO:0000256" key="2">
    <source>
        <dbReference type="ARBA" id="ARBA00023125"/>
    </source>
</evidence>
<dbReference type="Pfam" id="PF00027">
    <property type="entry name" value="cNMP_binding"/>
    <property type="match status" value="1"/>
</dbReference>
<dbReference type="InterPro" id="IPR036388">
    <property type="entry name" value="WH-like_DNA-bd_sf"/>
</dbReference>
<dbReference type="InterPro" id="IPR014710">
    <property type="entry name" value="RmlC-like_jellyroll"/>
</dbReference>
<dbReference type="PROSITE" id="PS50042">
    <property type="entry name" value="CNMP_BINDING_3"/>
    <property type="match status" value="1"/>
</dbReference>
<organism evidence="6 7">
    <name type="scientific">Inhella proteolytica</name>
    <dbReference type="NCBI Taxonomy" id="2795029"/>
    <lineage>
        <taxon>Bacteria</taxon>
        <taxon>Pseudomonadati</taxon>
        <taxon>Pseudomonadota</taxon>
        <taxon>Betaproteobacteria</taxon>
        <taxon>Burkholderiales</taxon>
        <taxon>Sphaerotilaceae</taxon>
        <taxon>Inhella</taxon>
    </lineage>
</organism>
<feature type="domain" description="Cyclic nucleotide-binding" evidence="4">
    <location>
        <begin position="12"/>
        <end position="106"/>
    </location>
</feature>